<name>A0ABQ1ZR88_9BACL</name>
<proteinExistence type="predicted"/>
<keyword evidence="2" id="KW-1185">Reference proteome</keyword>
<gene>
    <name evidence="1" type="ORF">GCM10007362_19340</name>
</gene>
<sequence>MLFLSMYLPAGQAAAPPSRVASDADPIIGTASSTPAEHALDGAIRYVFPTEDEAVKGIEIQLSAREMMEGHSTESYARPLYRFDPVEIGLLEQGI</sequence>
<accession>A0ABQ1ZR88</accession>
<dbReference type="EMBL" id="BMDD01000002">
    <property type="protein sequence ID" value="GGH76701.1"/>
    <property type="molecule type" value="Genomic_DNA"/>
</dbReference>
<comment type="caution">
    <text evidence="1">The sequence shown here is derived from an EMBL/GenBank/DDBJ whole genome shotgun (WGS) entry which is preliminary data.</text>
</comment>
<reference evidence="2" key="1">
    <citation type="journal article" date="2019" name="Int. J. Syst. Evol. Microbiol.">
        <title>The Global Catalogue of Microorganisms (GCM) 10K type strain sequencing project: providing services to taxonomists for standard genome sequencing and annotation.</title>
        <authorList>
            <consortium name="The Broad Institute Genomics Platform"/>
            <consortium name="The Broad Institute Genome Sequencing Center for Infectious Disease"/>
            <person name="Wu L."/>
            <person name="Ma J."/>
        </authorList>
    </citation>
    <scope>NUCLEOTIDE SEQUENCE [LARGE SCALE GENOMIC DNA]</scope>
    <source>
        <strain evidence="2">CCM 8702</strain>
    </source>
</reference>
<protein>
    <submittedName>
        <fullName evidence="1">Uncharacterized protein</fullName>
    </submittedName>
</protein>
<organism evidence="1 2">
    <name type="scientific">Saccharibacillus endophyticus</name>
    <dbReference type="NCBI Taxonomy" id="2060666"/>
    <lineage>
        <taxon>Bacteria</taxon>
        <taxon>Bacillati</taxon>
        <taxon>Bacillota</taxon>
        <taxon>Bacilli</taxon>
        <taxon>Bacillales</taxon>
        <taxon>Paenibacillaceae</taxon>
        <taxon>Saccharibacillus</taxon>
    </lineage>
</organism>
<dbReference type="Proteomes" id="UP000605427">
    <property type="component" value="Unassembled WGS sequence"/>
</dbReference>
<evidence type="ECO:0000313" key="1">
    <source>
        <dbReference type="EMBL" id="GGH76701.1"/>
    </source>
</evidence>
<evidence type="ECO:0000313" key="2">
    <source>
        <dbReference type="Proteomes" id="UP000605427"/>
    </source>
</evidence>